<dbReference type="PANTHER" id="PTHR37544">
    <property type="entry name" value="SPRAY-RELATED"/>
    <property type="match status" value="1"/>
</dbReference>
<dbReference type="InterPro" id="IPR021840">
    <property type="entry name" value="DUF3433"/>
</dbReference>
<protein>
    <submittedName>
        <fullName evidence="4">DUF3433 containing protein</fullName>
    </submittedName>
    <submittedName>
        <fullName evidence="3">DUF3433 domain containing protein</fullName>
    </submittedName>
</protein>
<feature type="transmembrane region" description="Helical" evidence="2">
    <location>
        <begin position="765"/>
        <end position="783"/>
    </location>
</feature>
<proteinExistence type="predicted"/>
<reference evidence="4" key="3">
    <citation type="journal article" date="2022" name="bioRxiv">
        <title>A global pangenome for the wheat fungal pathogen Pyrenophora tritici-repentis and prediction of effector protein structural homology.</title>
        <authorList>
            <person name="Moolhuijzen P."/>
            <person name="See P.T."/>
            <person name="Shi G."/>
            <person name="Powell H.R."/>
            <person name="Cockram J."/>
            <person name="Jorgensen L.N."/>
            <person name="Benslimane H."/>
            <person name="Strelkov S.E."/>
            <person name="Turner J."/>
            <person name="Liu Z."/>
            <person name="Moffat C.S."/>
        </authorList>
    </citation>
    <scope>NUCLEOTIDE SEQUENCE</scope>
    <source>
        <strain evidence="4">86-124</strain>
    </source>
</reference>
<dbReference type="EMBL" id="NRDI02000017">
    <property type="protein sequence ID" value="KAI1510203.1"/>
    <property type="molecule type" value="Genomic_DNA"/>
</dbReference>
<reference evidence="3" key="1">
    <citation type="journal article" date="2018" name="BMC Genomics">
        <title>Comparative genomics of the wheat fungal pathogen Pyrenophora tritici-repentis reveals chromosomal variations and genome plasticity.</title>
        <authorList>
            <person name="Moolhuijzen P."/>
            <person name="See P.T."/>
            <person name="Hane J.K."/>
            <person name="Shi G."/>
            <person name="Liu Z."/>
            <person name="Oliver R.P."/>
            <person name="Moffat C.S."/>
        </authorList>
    </citation>
    <scope>NUCLEOTIDE SEQUENCE [LARGE SCALE GENOMIC DNA]</scope>
    <source>
        <strain evidence="3">M4</strain>
    </source>
</reference>
<evidence type="ECO:0000313" key="6">
    <source>
        <dbReference type="Proteomes" id="UP000249757"/>
    </source>
</evidence>
<feature type="transmembrane region" description="Helical" evidence="2">
    <location>
        <begin position="214"/>
        <end position="238"/>
    </location>
</feature>
<dbReference type="PANTHER" id="PTHR37544:SF3">
    <property type="entry name" value="SPRAY"/>
    <property type="match status" value="1"/>
</dbReference>
<reference evidence="6" key="4">
    <citation type="journal article" date="2022" name="Microb. Genom.">
        <title>A global pangenome for the wheat fungal pathogen Pyrenophora tritici-repentis and prediction of effector protein structural homology.</title>
        <authorList>
            <person name="Moolhuijzen P.M."/>
            <person name="See P.T."/>
            <person name="Shi G."/>
            <person name="Powell H.R."/>
            <person name="Cockram J."/>
            <person name="Jorgensen L.N."/>
            <person name="Benslimane H."/>
            <person name="Strelkov S.E."/>
            <person name="Turner J."/>
            <person name="Liu Z."/>
            <person name="Moffat C.S."/>
        </authorList>
    </citation>
    <scope>NUCLEOTIDE SEQUENCE [LARGE SCALE GENOMIC DNA]</scope>
</reference>
<gene>
    <name evidence="4" type="ORF">Ptr86124_010649</name>
    <name evidence="3" type="ORF">PtrM4_121060</name>
</gene>
<feature type="transmembrane region" description="Helical" evidence="2">
    <location>
        <begin position="103"/>
        <end position="123"/>
    </location>
</feature>
<comment type="caution">
    <text evidence="3">The sequence shown here is derived from an EMBL/GenBank/DDBJ whole genome shotgun (WGS) entry which is preliminary data.</text>
</comment>
<keyword evidence="2" id="KW-0812">Transmembrane</keyword>
<dbReference type="Proteomes" id="UP000245464">
    <property type="component" value="Chromosome 6"/>
</dbReference>
<dbReference type="Pfam" id="PF11915">
    <property type="entry name" value="DUF3433"/>
    <property type="match status" value="2"/>
</dbReference>
<evidence type="ECO:0000256" key="1">
    <source>
        <dbReference type="SAM" id="MobiDB-lite"/>
    </source>
</evidence>
<dbReference type="EMBL" id="NQIK02000006">
    <property type="protein sequence ID" value="KAF7569691.1"/>
    <property type="molecule type" value="Genomic_DNA"/>
</dbReference>
<feature type="compositionally biased region" description="Polar residues" evidence="1">
    <location>
        <begin position="42"/>
        <end position="52"/>
    </location>
</feature>
<feature type="transmembrane region" description="Helical" evidence="2">
    <location>
        <begin position="719"/>
        <end position="740"/>
    </location>
</feature>
<feature type="compositionally biased region" description="Basic and acidic residues" evidence="1">
    <location>
        <begin position="29"/>
        <end position="39"/>
    </location>
</feature>
<keyword evidence="2" id="KW-1133">Transmembrane helix</keyword>
<evidence type="ECO:0000256" key="2">
    <source>
        <dbReference type="SAM" id="Phobius"/>
    </source>
</evidence>
<feature type="region of interest" description="Disordered" evidence="1">
    <location>
        <begin position="29"/>
        <end position="52"/>
    </location>
</feature>
<name>A0A834VM76_9PLEO</name>
<reference evidence="4" key="2">
    <citation type="submission" date="2021-05" db="EMBL/GenBank/DDBJ databases">
        <authorList>
            <person name="Moolhuijzen P.M."/>
            <person name="Moffat C.S."/>
        </authorList>
    </citation>
    <scope>NUCLEOTIDE SEQUENCE</scope>
    <source>
        <strain evidence="4">86-124</strain>
    </source>
</reference>
<feature type="transmembrane region" description="Helical" evidence="2">
    <location>
        <begin position="604"/>
        <end position="625"/>
    </location>
</feature>
<dbReference type="AlphaFoldDB" id="A0A834VM76"/>
<accession>A0A834VM76</accession>
<feature type="transmembrane region" description="Helical" evidence="2">
    <location>
        <begin position="143"/>
        <end position="165"/>
    </location>
</feature>
<sequence>MENNRGSSELGVESQVGVELQVGVNRRHEVDRAEAETRKLLPSTSPVHSRTNSIRSYRATVSNNSSTSVVEPADKRKFSCRFICTNHFNTNADPQWMPFTLRWYFIIILAGYSITCVAVILVLHQYSHKSNGLCTEDSAIPGWTFIPTLVAVFYRQLIAMVFGAVKMTDPFARMSKASERTPVARYTILETTKPWWTTLAQGFQKRRNGGSWNWVMILSSSIYILAILGISPMSAALLRSKEVQQKSSEAVVQLTMPNGATLRPRSERNTYLQTMSAMFQGYSTSPWITDGFVILPFWPENPNDSGSPWDSRVSNSGTWEADTTIFHNDLVCTKLSMKKKDIYLRHAHDDQESRLEDTLYAAFVLLDSSHGCQLNVTVNVTRNIVEKDEPSLQFASTWVTWSDIDEIMLGDSYLRNATLRLNEDCQETEVIMMSTPWWYSPLTTTIDRFLENMTMLAYACHSEYSMATMPVRATSALGTLAVEFEEDLFQQMSTPIPSTISNLLALSKIYTDVEWSQFAPQRPSGPSDHVIVGGYAAMLGAAYDFDVSKMMADPDLPMIAALLRRRFVAEVVGGSFQSMKILEEHRTTGHRFEYVRKVLVSGQAASTICAMLLISSFSLLTVLWVSQAKRNLNIYQDPSTVLGISVWGSGNATTLSKFAKLDLAARKVLKEELADRTFYSRDGSLDEIEASIRVSHEEKTRSPSDDATPILPVLRLRNLALLSLYALCLLVGITVLHRYAQKSELYQDFFTYRANVKVLGRVNTISPFAIIPTLLAIIIALWWESVDTTCRMVQPYISMQHGAKRPSQGIALSYASSFWLFASFKALQNRNWLLSLITATTFLLQVLTIAMSALFNSGNSFLVSVSEVPQTLELRNLPFVRQVLLTTEQSLWKYDYNITGERSADEFGNIVADSLYELDTDWMYTAMLQTALKGSQPECVAVGTRKRGIALSE</sequence>
<evidence type="ECO:0000313" key="3">
    <source>
        <dbReference type="EMBL" id="KAF7569691.1"/>
    </source>
</evidence>
<evidence type="ECO:0000313" key="4">
    <source>
        <dbReference type="EMBL" id="KAI1510203.1"/>
    </source>
</evidence>
<keyword evidence="2" id="KW-0472">Membrane</keyword>
<dbReference type="Proteomes" id="UP000249757">
    <property type="component" value="Unassembled WGS sequence"/>
</dbReference>
<feature type="transmembrane region" description="Helical" evidence="2">
    <location>
        <begin position="833"/>
        <end position="855"/>
    </location>
</feature>
<organism evidence="3 5">
    <name type="scientific">Pyrenophora tritici-repentis</name>
    <dbReference type="NCBI Taxonomy" id="45151"/>
    <lineage>
        <taxon>Eukaryota</taxon>
        <taxon>Fungi</taxon>
        <taxon>Dikarya</taxon>
        <taxon>Ascomycota</taxon>
        <taxon>Pezizomycotina</taxon>
        <taxon>Dothideomycetes</taxon>
        <taxon>Pleosporomycetidae</taxon>
        <taxon>Pleosporales</taxon>
        <taxon>Pleosporineae</taxon>
        <taxon>Pleosporaceae</taxon>
        <taxon>Pyrenophora</taxon>
    </lineage>
</organism>
<keyword evidence="6" id="KW-1185">Reference proteome</keyword>
<evidence type="ECO:0000313" key="5">
    <source>
        <dbReference type="Proteomes" id="UP000245464"/>
    </source>
</evidence>